<proteinExistence type="predicted"/>
<reference evidence="1 2" key="1">
    <citation type="submission" date="2019-06" db="EMBL/GenBank/DDBJ databases">
        <title>WGS assembly of Gossypium darwinii.</title>
        <authorList>
            <person name="Chen Z.J."/>
            <person name="Sreedasyam A."/>
            <person name="Ando A."/>
            <person name="Song Q."/>
            <person name="De L."/>
            <person name="Hulse-Kemp A."/>
            <person name="Ding M."/>
            <person name="Ye W."/>
            <person name="Kirkbride R."/>
            <person name="Jenkins J."/>
            <person name="Plott C."/>
            <person name="Lovell J."/>
            <person name="Lin Y.-M."/>
            <person name="Vaughn R."/>
            <person name="Liu B."/>
            <person name="Li W."/>
            <person name="Simpson S."/>
            <person name="Scheffler B."/>
            <person name="Saski C."/>
            <person name="Grover C."/>
            <person name="Hu G."/>
            <person name="Conover J."/>
            <person name="Carlson J."/>
            <person name="Shu S."/>
            <person name="Boston L."/>
            <person name="Williams M."/>
            <person name="Peterson D."/>
            <person name="Mcgee K."/>
            <person name="Jones D."/>
            <person name="Wendel J."/>
            <person name="Stelly D."/>
            <person name="Grimwood J."/>
            <person name="Schmutz J."/>
        </authorList>
    </citation>
    <scope>NUCLEOTIDE SEQUENCE [LARGE SCALE GENOMIC DNA]</scope>
    <source>
        <strain evidence="1">1808015.09</strain>
    </source>
</reference>
<organism evidence="1 2">
    <name type="scientific">Gossypium darwinii</name>
    <name type="common">Darwin's cotton</name>
    <name type="synonym">Gossypium barbadense var. darwinii</name>
    <dbReference type="NCBI Taxonomy" id="34276"/>
    <lineage>
        <taxon>Eukaryota</taxon>
        <taxon>Viridiplantae</taxon>
        <taxon>Streptophyta</taxon>
        <taxon>Embryophyta</taxon>
        <taxon>Tracheophyta</taxon>
        <taxon>Spermatophyta</taxon>
        <taxon>Magnoliopsida</taxon>
        <taxon>eudicotyledons</taxon>
        <taxon>Gunneridae</taxon>
        <taxon>Pentapetalae</taxon>
        <taxon>rosids</taxon>
        <taxon>malvids</taxon>
        <taxon>Malvales</taxon>
        <taxon>Malvaceae</taxon>
        <taxon>Malvoideae</taxon>
        <taxon>Gossypium</taxon>
    </lineage>
</organism>
<evidence type="ECO:0000313" key="2">
    <source>
        <dbReference type="Proteomes" id="UP000323506"/>
    </source>
</evidence>
<gene>
    <name evidence="1" type="ORF">ES288_A08G021800v1</name>
</gene>
<name>A0A5D2FGY7_GOSDA</name>
<dbReference type="AlphaFoldDB" id="A0A5D2FGY7"/>
<evidence type="ECO:0008006" key="3">
    <source>
        <dbReference type="Google" id="ProtNLM"/>
    </source>
</evidence>
<dbReference type="EMBL" id="CM017695">
    <property type="protein sequence ID" value="TYH04630.1"/>
    <property type="molecule type" value="Genomic_DNA"/>
</dbReference>
<dbReference type="Proteomes" id="UP000323506">
    <property type="component" value="Chromosome A08"/>
</dbReference>
<protein>
    <recommendedName>
        <fullName evidence="3">Reverse transcriptase zinc-binding domain-containing protein</fullName>
    </recommendedName>
</protein>
<sequence>MDRGVKLQAILNVCPWCNRELERADHLFFNCNFIVGFWRRIFNWWDVGWKVVNNFEEFYLLCFKVKFFGSCKSLWLIAIAASCWSIWVARNDMVFENKVLSMDTLIFHSKMMALLWVRVAFDECMFQERLWWFCPNNGIVFEGALGGGSVMRDDEGIVRALFSSPSDACDAKTAELGAIITTLDVFIEIGWKGSSSLIVEMATFTDFERRIVCVAKLSFSLAKLNGNEMADTLAIARMSRPCLFKAWW</sequence>
<evidence type="ECO:0000313" key="1">
    <source>
        <dbReference type="EMBL" id="TYH04630.1"/>
    </source>
</evidence>
<keyword evidence="2" id="KW-1185">Reference proteome</keyword>
<accession>A0A5D2FGY7</accession>